<protein>
    <recommendedName>
        <fullName evidence="1">DUF6699 domain-containing protein</fullName>
    </recommendedName>
</protein>
<dbReference type="InterPro" id="IPR046522">
    <property type="entry name" value="DUF6699"/>
</dbReference>
<dbReference type="Pfam" id="PF20415">
    <property type="entry name" value="DUF6699"/>
    <property type="match status" value="1"/>
</dbReference>
<gene>
    <name evidence="2" type="ORF">ARMGADRAFT_1079709</name>
</gene>
<sequence length="241" mass="27002">MATHRGREPPELYSSPVTVFSTPSRASLVMPIYGGAQLTTTVPVRRHYLSNPDASYMGYVREHVPSPLPPVLGKPRHRHIPLPFQTESNTPIIIHPLLRPSRGEKIMELDFARSLSSVRVLGHEGCVKELATSPPLPSLAIVHPKLPWPIVIQRSGNREWVTVADVVETMWHALQIRDPTRSPPPSLLKNQDEAPCTSCRNMLGYVERGVVHEPRLAYLKGKTRFMGLRAIEGDTWELLVV</sequence>
<proteinExistence type="predicted"/>
<evidence type="ECO:0000313" key="3">
    <source>
        <dbReference type="Proteomes" id="UP000217790"/>
    </source>
</evidence>
<dbReference type="EMBL" id="KZ293656">
    <property type="protein sequence ID" value="PBK93379.1"/>
    <property type="molecule type" value="Genomic_DNA"/>
</dbReference>
<dbReference type="AlphaFoldDB" id="A0A2H3DDR0"/>
<dbReference type="InParanoid" id="A0A2H3DDR0"/>
<reference evidence="3" key="1">
    <citation type="journal article" date="2017" name="Nat. Ecol. Evol.">
        <title>Genome expansion and lineage-specific genetic innovations in the forest pathogenic fungi Armillaria.</title>
        <authorList>
            <person name="Sipos G."/>
            <person name="Prasanna A.N."/>
            <person name="Walter M.C."/>
            <person name="O'Connor E."/>
            <person name="Balint B."/>
            <person name="Krizsan K."/>
            <person name="Kiss B."/>
            <person name="Hess J."/>
            <person name="Varga T."/>
            <person name="Slot J."/>
            <person name="Riley R."/>
            <person name="Boka B."/>
            <person name="Rigling D."/>
            <person name="Barry K."/>
            <person name="Lee J."/>
            <person name="Mihaltcheva S."/>
            <person name="LaButti K."/>
            <person name="Lipzen A."/>
            <person name="Waldron R."/>
            <person name="Moloney N.M."/>
            <person name="Sperisen C."/>
            <person name="Kredics L."/>
            <person name="Vagvoelgyi C."/>
            <person name="Patrignani A."/>
            <person name="Fitzpatrick D."/>
            <person name="Nagy I."/>
            <person name="Doyle S."/>
            <person name="Anderson J.B."/>
            <person name="Grigoriev I.V."/>
            <person name="Gueldener U."/>
            <person name="Muensterkoetter M."/>
            <person name="Nagy L.G."/>
        </authorList>
    </citation>
    <scope>NUCLEOTIDE SEQUENCE [LARGE SCALE GENOMIC DNA]</scope>
    <source>
        <strain evidence="3">Ar21-2</strain>
    </source>
</reference>
<keyword evidence="3" id="KW-1185">Reference proteome</keyword>
<dbReference type="OrthoDB" id="3265169at2759"/>
<name>A0A2H3DDR0_ARMGA</name>
<organism evidence="2 3">
    <name type="scientific">Armillaria gallica</name>
    <name type="common">Bulbous honey fungus</name>
    <name type="synonym">Armillaria bulbosa</name>
    <dbReference type="NCBI Taxonomy" id="47427"/>
    <lineage>
        <taxon>Eukaryota</taxon>
        <taxon>Fungi</taxon>
        <taxon>Dikarya</taxon>
        <taxon>Basidiomycota</taxon>
        <taxon>Agaricomycotina</taxon>
        <taxon>Agaricomycetes</taxon>
        <taxon>Agaricomycetidae</taxon>
        <taxon>Agaricales</taxon>
        <taxon>Marasmiineae</taxon>
        <taxon>Physalacriaceae</taxon>
        <taxon>Armillaria</taxon>
    </lineage>
</organism>
<evidence type="ECO:0000313" key="2">
    <source>
        <dbReference type="EMBL" id="PBK93379.1"/>
    </source>
</evidence>
<dbReference type="OMA" id="MWHALQI"/>
<accession>A0A2H3DDR0</accession>
<evidence type="ECO:0000259" key="1">
    <source>
        <dbReference type="Pfam" id="PF20415"/>
    </source>
</evidence>
<feature type="domain" description="DUF6699" evidence="1">
    <location>
        <begin position="123"/>
        <end position="230"/>
    </location>
</feature>
<dbReference type="Proteomes" id="UP000217790">
    <property type="component" value="Unassembled WGS sequence"/>
</dbReference>